<dbReference type="PROSITE" id="PS51186">
    <property type="entry name" value="GNAT"/>
    <property type="match status" value="1"/>
</dbReference>
<protein>
    <recommendedName>
        <fullName evidence="1">N-acetyltransferase domain-containing protein</fullName>
    </recommendedName>
</protein>
<organism evidence="2 3">
    <name type="scientific">Frondihabitans sucicola</name>
    <dbReference type="NCBI Taxonomy" id="1268041"/>
    <lineage>
        <taxon>Bacteria</taxon>
        <taxon>Bacillati</taxon>
        <taxon>Actinomycetota</taxon>
        <taxon>Actinomycetes</taxon>
        <taxon>Micrococcales</taxon>
        <taxon>Microbacteriaceae</taxon>
        <taxon>Frondihabitans</taxon>
    </lineage>
</organism>
<accession>A0ABM8GK10</accession>
<evidence type="ECO:0000313" key="3">
    <source>
        <dbReference type="Proteomes" id="UP001321486"/>
    </source>
</evidence>
<proteinExistence type="predicted"/>
<evidence type="ECO:0000259" key="1">
    <source>
        <dbReference type="PROSITE" id="PS51186"/>
    </source>
</evidence>
<keyword evidence="3" id="KW-1185">Reference proteome</keyword>
<dbReference type="SUPFAM" id="SSF55729">
    <property type="entry name" value="Acyl-CoA N-acyltransferases (Nat)"/>
    <property type="match status" value="1"/>
</dbReference>
<reference evidence="3" key="1">
    <citation type="journal article" date="2019" name="Int. J. Syst. Evol. Microbiol.">
        <title>The Global Catalogue of Microorganisms (GCM) 10K type strain sequencing project: providing services to taxonomists for standard genome sequencing and annotation.</title>
        <authorList>
            <consortium name="The Broad Institute Genomics Platform"/>
            <consortium name="The Broad Institute Genome Sequencing Center for Infectious Disease"/>
            <person name="Wu L."/>
            <person name="Ma J."/>
        </authorList>
    </citation>
    <scope>NUCLEOTIDE SEQUENCE [LARGE SCALE GENOMIC DNA]</scope>
    <source>
        <strain evidence="3">NBRC 108728</strain>
    </source>
</reference>
<dbReference type="Pfam" id="PF08445">
    <property type="entry name" value="FR47"/>
    <property type="match status" value="1"/>
</dbReference>
<dbReference type="InterPro" id="IPR000182">
    <property type="entry name" value="GNAT_dom"/>
</dbReference>
<dbReference type="EMBL" id="AP027732">
    <property type="protein sequence ID" value="BDZ48735.1"/>
    <property type="molecule type" value="Genomic_DNA"/>
</dbReference>
<evidence type="ECO:0000313" key="2">
    <source>
        <dbReference type="EMBL" id="BDZ48735.1"/>
    </source>
</evidence>
<dbReference type="Gene3D" id="3.40.630.30">
    <property type="match status" value="1"/>
</dbReference>
<feature type="domain" description="N-acetyltransferase" evidence="1">
    <location>
        <begin position="107"/>
        <end position="237"/>
    </location>
</feature>
<dbReference type="InterPro" id="IPR016181">
    <property type="entry name" value="Acyl_CoA_acyltransferase"/>
</dbReference>
<dbReference type="Proteomes" id="UP001321486">
    <property type="component" value="Chromosome"/>
</dbReference>
<dbReference type="CDD" id="cd04301">
    <property type="entry name" value="NAT_SF"/>
    <property type="match status" value="1"/>
</dbReference>
<sequence>MESVTLVTHVLDDAIDGGLRGAHESLSLRSPSGAAVRYRPEIAPFASVGLEPSADAWAALRALVPDGTVALFPFPGFRTPPGGRVGGVGLAQLTDDEVDLEALPPAGRSRALSRDDVPEMLRLTAATKPGPFEVDTIEFGGYRGIFDGDELVAMAGRRMNPPGWTEISAVCTDPRYRGRGYARELVLDVLRGIRADGARGFLHVAHGNPARAVYESLGFVARRDFEVAVVRPAEPAEPDGSRPV</sequence>
<dbReference type="InterPro" id="IPR013653">
    <property type="entry name" value="GCN5-like_dom"/>
</dbReference>
<name>A0ABM8GK10_9MICO</name>
<gene>
    <name evidence="2" type="ORF">GCM10025867_09760</name>
</gene>